<proteinExistence type="predicted"/>
<dbReference type="HOGENOM" id="CLU_067202_1_1_1"/>
<dbReference type="AlphaFoldDB" id="A0A0C9W151"/>
<organism evidence="1 2">
    <name type="scientific">Sphaerobolus stellatus (strain SS14)</name>
    <dbReference type="NCBI Taxonomy" id="990650"/>
    <lineage>
        <taxon>Eukaryota</taxon>
        <taxon>Fungi</taxon>
        <taxon>Dikarya</taxon>
        <taxon>Basidiomycota</taxon>
        <taxon>Agaricomycotina</taxon>
        <taxon>Agaricomycetes</taxon>
        <taxon>Phallomycetidae</taxon>
        <taxon>Geastrales</taxon>
        <taxon>Sphaerobolaceae</taxon>
        <taxon>Sphaerobolus</taxon>
    </lineage>
</organism>
<accession>A0A0C9W151</accession>
<dbReference type="EMBL" id="KN837113">
    <property type="protein sequence ID" value="KIJ45215.1"/>
    <property type="molecule type" value="Genomic_DNA"/>
</dbReference>
<dbReference type="SUPFAM" id="SSF52540">
    <property type="entry name" value="P-loop containing nucleoside triphosphate hydrolases"/>
    <property type="match status" value="1"/>
</dbReference>
<dbReference type="Gene3D" id="3.40.50.300">
    <property type="entry name" value="P-loop containing nucleotide triphosphate hydrolases"/>
    <property type="match status" value="1"/>
</dbReference>
<dbReference type="OrthoDB" id="6362633at2759"/>
<evidence type="ECO:0008006" key="3">
    <source>
        <dbReference type="Google" id="ProtNLM"/>
    </source>
</evidence>
<dbReference type="PANTHER" id="PTHR10285">
    <property type="entry name" value="URIDINE KINASE"/>
    <property type="match status" value="1"/>
</dbReference>
<dbReference type="InterPro" id="IPR027417">
    <property type="entry name" value="P-loop_NTPase"/>
</dbReference>
<name>A0A0C9W151_SPHS4</name>
<evidence type="ECO:0000313" key="1">
    <source>
        <dbReference type="EMBL" id="KIJ45215.1"/>
    </source>
</evidence>
<evidence type="ECO:0000313" key="2">
    <source>
        <dbReference type="Proteomes" id="UP000054279"/>
    </source>
</evidence>
<dbReference type="Proteomes" id="UP000054279">
    <property type="component" value="Unassembled WGS sequence"/>
</dbReference>
<keyword evidence="2" id="KW-1185">Reference proteome</keyword>
<protein>
    <recommendedName>
        <fullName evidence="3">Phosphoribulokinase/uridine kinase domain-containing protein</fullName>
    </recommendedName>
</protein>
<gene>
    <name evidence="1" type="ORF">M422DRAFT_59978</name>
</gene>
<sequence>MDDLVHELSVYLLERLKERVSLPSSRLCVGISGAPGAGKPERREAVATIVPLDGWHLTRSTLETFPDPQLARDRRGAHWTFDANGYVSFMERLRKSISTEDVMAPSFSHSLKDPVEDDIVIRPHHRIVIIEGLYVFLNIEPWSTAGSLLNERWFITIDADVGKERLCKRHVETGVAANWEEALWRAENNDIPNGVFIQEHMLPPTRVIKNIDDPNLVSDT</sequence>
<reference evidence="1 2" key="1">
    <citation type="submission" date="2014-06" db="EMBL/GenBank/DDBJ databases">
        <title>Evolutionary Origins and Diversification of the Mycorrhizal Mutualists.</title>
        <authorList>
            <consortium name="DOE Joint Genome Institute"/>
            <consortium name="Mycorrhizal Genomics Consortium"/>
            <person name="Kohler A."/>
            <person name="Kuo A."/>
            <person name="Nagy L.G."/>
            <person name="Floudas D."/>
            <person name="Copeland A."/>
            <person name="Barry K.W."/>
            <person name="Cichocki N."/>
            <person name="Veneault-Fourrey C."/>
            <person name="LaButti K."/>
            <person name="Lindquist E.A."/>
            <person name="Lipzen A."/>
            <person name="Lundell T."/>
            <person name="Morin E."/>
            <person name="Murat C."/>
            <person name="Riley R."/>
            <person name="Ohm R."/>
            <person name="Sun H."/>
            <person name="Tunlid A."/>
            <person name="Henrissat B."/>
            <person name="Grigoriev I.V."/>
            <person name="Hibbett D.S."/>
            <person name="Martin F."/>
        </authorList>
    </citation>
    <scope>NUCLEOTIDE SEQUENCE [LARGE SCALE GENOMIC DNA]</scope>
    <source>
        <strain evidence="1 2">SS14</strain>
    </source>
</reference>